<gene>
    <name evidence="1" type="ORF">NITMOv2_3062</name>
</gene>
<name>A0A0K2GET6_NITMO</name>
<dbReference type="AlphaFoldDB" id="A0A0K2GET6"/>
<dbReference type="KEGG" id="nmv:NITMOv2_3062"/>
<keyword evidence="2" id="KW-1185">Reference proteome</keyword>
<dbReference type="Proteomes" id="UP000069205">
    <property type="component" value="Chromosome"/>
</dbReference>
<dbReference type="EMBL" id="CP011801">
    <property type="protein sequence ID" value="ALA59461.1"/>
    <property type="molecule type" value="Genomic_DNA"/>
</dbReference>
<reference evidence="1 2" key="1">
    <citation type="journal article" date="2015" name="Proc. Natl. Acad. Sci. U.S.A.">
        <title>Expanded metabolic versatility of ubiquitous nitrite-oxidizing bacteria from the genus Nitrospira.</title>
        <authorList>
            <person name="Koch H."/>
            <person name="Lucker S."/>
            <person name="Albertsen M."/>
            <person name="Kitzinger K."/>
            <person name="Herbold C."/>
            <person name="Spieck E."/>
            <person name="Nielsen P.H."/>
            <person name="Wagner M."/>
            <person name="Daims H."/>
        </authorList>
    </citation>
    <scope>NUCLEOTIDE SEQUENCE [LARGE SCALE GENOMIC DNA]</scope>
    <source>
        <strain evidence="1 2">NSP M-1</strain>
    </source>
</reference>
<dbReference type="PATRIC" id="fig|42253.5.peg.3019"/>
<organism evidence="1 2">
    <name type="scientific">Nitrospira moscoviensis</name>
    <dbReference type="NCBI Taxonomy" id="42253"/>
    <lineage>
        <taxon>Bacteria</taxon>
        <taxon>Pseudomonadati</taxon>
        <taxon>Nitrospirota</taxon>
        <taxon>Nitrospiria</taxon>
        <taxon>Nitrospirales</taxon>
        <taxon>Nitrospiraceae</taxon>
        <taxon>Nitrospira</taxon>
    </lineage>
</organism>
<evidence type="ECO:0000313" key="2">
    <source>
        <dbReference type="Proteomes" id="UP000069205"/>
    </source>
</evidence>
<protein>
    <submittedName>
        <fullName evidence="1">Uncharacterized protein</fullName>
    </submittedName>
</protein>
<dbReference type="STRING" id="42253.NITMOv2_3062"/>
<dbReference type="RefSeq" id="WP_053380465.1">
    <property type="nucleotide sequence ID" value="NZ_CP011801.1"/>
</dbReference>
<evidence type="ECO:0000313" key="1">
    <source>
        <dbReference type="EMBL" id="ALA59461.1"/>
    </source>
</evidence>
<accession>A0A0K2GET6</accession>
<sequence>MESHHKWNDYFRSHRAFILATLFEPDRVHTVAGDVLCEVDGKLVKVRTLVDQIQKQTRGQSTLPETWEFDFARRVVAQAARLGRFEREALMTFARYSPRDLPRLSQEAHEAVVTAWQTLYAEPICQRCPNHPHTPSKET</sequence>
<proteinExistence type="predicted"/>